<evidence type="ECO:0000256" key="1">
    <source>
        <dbReference type="SAM" id="MobiDB-lite"/>
    </source>
</evidence>
<sequence length="86" mass="9222">MDRRRIGGCLACFGFGFGFGFGFDLCFNSSRCHCRCRCSRSWLGRDPERGHGSAAPKGARMDARARHGTGCPLWRGPAPGAGLSGL</sequence>
<gene>
    <name evidence="2" type="ORF">GLE_5271</name>
</gene>
<name>A0A0S2DPV1_LYSEN</name>
<dbReference type="KEGG" id="lez:GLE_5271"/>
<accession>A0A0S2DPV1</accession>
<dbReference type="Proteomes" id="UP000061569">
    <property type="component" value="Chromosome"/>
</dbReference>
<protein>
    <submittedName>
        <fullName evidence="2">Uncharacterized protein</fullName>
    </submittedName>
</protein>
<proteinExistence type="predicted"/>
<organism evidence="2 3">
    <name type="scientific">Lysobacter enzymogenes</name>
    <dbReference type="NCBI Taxonomy" id="69"/>
    <lineage>
        <taxon>Bacteria</taxon>
        <taxon>Pseudomonadati</taxon>
        <taxon>Pseudomonadota</taxon>
        <taxon>Gammaproteobacteria</taxon>
        <taxon>Lysobacterales</taxon>
        <taxon>Lysobacteraceae</taxon>
        <taxon>Lysobacter</taxon>
    </lineage>
</organism>
<dbReference type="AlphaFoldDB" id="A0A0S2DPV1"/>
<evidence type="ECO:0000313" key="3">
    <source>
        <dbReference type="Proteomes" id="UP000061569"/>
    </source>
</evidence>
<dbReference type="EMBL" id="CP013140">
    <property type="protein sequence ID" value="ALN60612.1"/>
    <property type="molecule type" value="Genomic_DNA"/>
</dbReference>
<dbReference type="STRING" id="69.GLE_5271"/>
<dbReference type="PATRIC" id="fig|69.6.peg.5190"/>
<evidence type="ECO:0000313" key="2">
    <source>
        <dbReference type="EMBL" id="ALN60612.1"/>
    </source>
</evidence>
<reference evidence="2 3" key="1">
    <citation type="submission" date="2015-11" db="EMBL/GenBank/DDBJ databases">
        <title>Genome sequences of Lysobacter enzymogenes strain C3 and Lysobacter antibioticus ATCC 29479.</title>
        <authorList>
            <person name="Kobayashi D.Y."/>
        </authorList>
    </citation>
    <scope>NUCLEOTIDE SEQUENCE [LARGE SCALE GENOMIC DNA]</scope>
    <source>
        <strain evidence="2 3">C3</strain>
    </source>
</reference>
<feature type="region of interest" description="Disordered" evidence="1">
    <location>
        <begin position="47"/>
        <end position="86"/>
    </location>
</feature>